<evidence type="ECO:0000313" key="2">
    <source>
        <dbReference type="EMBL" id="KAA9333493.1"/>
    </source>
</evidence>
<reference evidence="2 3" key="1">
    <citation type="submission" date="2019-09" db="EMBL/GenBank/DDBJ databases">
        <title>Genome sequence of Hymenobacter sp. M3.</title>
        <authorList>
            <person name="Srinivasan S."/>
        </authorList>
    </citation>
    <scope>NUCLEOTIDE SEQUENCE [LARGE SCALE GENOMIC DNA]</scope>
    <source>
        <strain evidence="2 3">M3</strain>
    </source>
</reference>
<dbReference type="EMBL" id="VTWU01000003">
    <property type="protein sequence ID" value="KAA9333493.1"/>
    <property type="molecule type" value="Genomic_DNA"/>
</dbReference>
<dbReference type="Gene3D" id="2.60.40.10">
    <property type="entry name" value="Immunoglobulins"/>
    <property type="match status" value="1"/>
</dbReference>
<name>A0AA88FHM7_9BACT</name>
<organism evidence="2 3">
    <name type="scientific">Hymenobacter busanensis</name>
    <dbReference type="NCBI Taxonomy" id="2607656"/>
    <lineage>
        <taxon>Bacteria</taxon>
        <taxon>Pseudomonadati</taxon>
        <taxon>Bacteroidota</taxon>
        <taxon>Cytophagia</taxon>
        <taxon>Cytophagales</taxon>
        <taxon>Hymenobacteraceae</taxon>
        <taxon>Hymenobacter</taxon>
    </lineage>
</organism>
<dbReference type="InterPro" id="IPR006626">
    <property type="entry name" value="PbH1"/>
</dbReference>
<comment type="caution">
    <text evidence="2">The sequence shown here is derived from an EMBL/GenBank/DDBJ whole genome shotgun (WGS) entry which is preliminary data.</text>
</comment>
<gene>
    <name evidence="2" type="ORF">F0P96_11040</name>
</gene>
<dbReference type="InterPro" id="IPR044023">
    <property type="entry name" value="Ig_7"/>
</dbReference>
<dbReference type="SMART" id="SM00710">
    <property type="entry name" value="PbH1"/>
    <property type="match status" value="11"/>
</dbReference>
<dbReference type="Pfam" id="PF19081">
    <property type="entry name" value="Ig_7"/>
    <property type="match status" value="1"/>
</dbReference>
<dbReference type="InterPro" id="IPR012334">
    <property type="entry name" value="Pectin_lyas_fold"/>
</dbReference>
<feature type="domain" description="Ig-like" evidence="1">
    <location>
        <begin position="1594"/>
        <end position="1665"/>
    </location>
</feature>
<dbReference type="RefSeq" id="WP_151078917.1">
    <property type="nucleotide sequence ID" value="NZ_VTWU01000003.1"/>
</dbReference>
<dbReference type="InterPro" id="IPR013783">
    <property type="entry name" value="Ig-like_fold"/>
</dbReference>
<feature type="non-terminal residue" evidence="2">
    <location>
        <position position="1899"/>
    </location>
</feature>
<accession>A0AA88FHM7</accession>
<sequence>MLLVLLGGSSAWAQLTGTKAIPGDYASLSAAITDLNTAGVGAGGVTFNVAAGYTETAANLLITATGTAANPIVIQKSGAGANPVITAAAGTNANSSTTTLDAIIKLRGTDYLTLDGLTLVDPAANTGSAQMEFGVVLYRASNTDGCQNVTIRNCSITLQRGNTGTGAATSIGIFSSASTELATAVLSPTGATAAGQNSNNKFYGNTIQNVNTGIYLLGLADATPYANFDQGNDVGGNSAATGNSITNYGGTASTTSYGIRTNYQNGLNSSYNTLGNAANGGVAGASTLYGIFHQSGSTNASLTVNNNAVTLSQAGNSSQVAGIATAAGGTGSTTINNNTFAVTTATGNSSTIYAVLQSGSQAGGVTMNGNTFNNTGNTVAGSGSLYFLSCDNATNNITAQNNTFSNLSKTVSGGTVYTYYNNGSPTGGTMLFSGNTISTITLTGSTTFYGLYVNSSASQTQTVTNNSVSNITGGSSSVYGLAVNYGATGSVISGNTVSGLTSTGTLYGIYTNTNLNGVNISQNTVSGLSTTSSSVYGLYVSGGTGTQNWFRNKVYNLASSSTSASVNGFYISSGPTVTNFNNNLIGDLRAPAATGSNAINGIYVGSGTNVNVHFNTVYLNATSSSTTTFGTSGVYAASTTPVLDLRNNIVVNLSVPGATGGATAALRYTAAPGVGLASTTNNNLYYAGTPAANRVIYVEGTSTLANAQQTLSAYISYIGGGRETASVTENPTFLSTTGTDATFLHLNPTVPTLAEGRAQAISGITTDFDGETRNASTPDIGADEGTFTPGGSALDVAASGLAAPLGVGCYGAAENVTVTIRNNGTQTLNFATNPVTVTAAVSGAATQTFTVTVNTGTLAPAGTRNVVLGTLNMTATGTYTFAVSATTTGDGDTSNDNLTTTRTVVPVAALPQTVNFTGFTGSNLTTVFPNWYEATGATAPVAGNSVWVSATGVGTATNVTAKINLYTTTRNEWIVGPKITATAATRLQFRGALTDFGSTTSPAGANDGFTGTDDAVRVMVSTDCGVTFTEVFRVDATNQPSPTTIAFVEYTVPLGAYAGQNIIVAFKATDGPNDDLPDYDFHLDDVALNEAAASDAGITALTEPGTTGCYGATQNVTVTIRNYGTADLTNVPVRVVVGGALTQTLNGTFTGTIAANGTANFTVGQVNMTAAGTYTFDASTQLTGDANAANDALAQQSRTITAVAAQGQTLSFTGFSGSNLSTLYPGWTEATGATAPTGTTGAWATGTFPTGNTTAKVNLYDLGKNDWIVSPKFLATAATVLTFDAGISDFAGTTPDPAGMTGTDDIVEVRISTDCGASFVRIPTFAQFNASNQPSNGSLTSYSINLGSYAGQQIIVAFFASEGTVNDGPDYDFHIDNVRVNSPVAIDLAATALVTPVATQSCYSNAETVTVTVRNEGTQALNFATNPATVSVVVTTPGGTQTLTAAINTGTLASGATQNVTLATPLDMSAVGTYSFALTGTVQGDLNTSNDALTPAVTRTVVAPVAGTVTPAARNLCVSGTVALTLTGAANGSIQWQQSTDNVTFTNVAGATSATYTTPVLTQAMFYRAQVSCGTQTATSNVAAITVSNPLVASTNSPVAVCSGNTATLTATAATGTSLRFFDALTGGTALATGTSFTTPALTASRQYFVEAFNATTESVGRTAPTSTSSTTALNYGLVFTAANAFTLNSVDVYPNGAAGNLVVQVQDNTGTLIPGLTATVAVPTGTGTTAFTVPLNFNIPAGTGMRLIAVSSPSLVRESTGATFPYTTPSGNVSITGGYISGASTTYYFFYNWQIAAECVSASRTAIQVNVTTPATADFSYAAASYCTSATAAATPTLGTGATAGTFSSTSGLTLNATTGAITPATSTPGTYTVTNTVAAAGGCGAVTSTTTVTITAP</sequence>
<proteinExistence type="predicted"/>
<keyword evidence="3" id="KW-1185">Reference proteome</keyword>
<evidence type="ECO:0000259" key="1">
    <source>
        <dbReference type="Pfam" id="PF19081"/>
    </source>
</evidence>
<dbReference type="Gene3D" id="2.160.20.10">
    <property type="entry name" value="Single-stranded right-handed beta-helix, Pectin lyase-like"/>
    <property type="match status" value="1"/>
</dbReference>
<evidence type="ECO:0000313" key="3">
    <source>
        <dbReference type="Proteomes" id="UP000326380"/>
    </source>
</evidence>
<dbReference type="Proteomes" id="UP000326380">
    <property type="component" value="Unassembled WGS sequence"/>
</dbReference>
<protein>
    <recommendedName>
        <fullName evidence="1">Ig-like domain-containing protein</fullName>
    </recommendedName>
</protein>